<name>A0A7V6A5D4_9BACT</name>
<gene>
    <name evidence="1" type="ORF">ENV52_11610</name>
</gene>
<accession>A0A7V6A5D4</accession>
<protein>
    <submittedName>
        <fullName evidence="1">Uncharacterized protein</fullName>
    </submittedName>
</protein>
<comment type="caution">
    <text evidence="1">The sequence shown here is derived from an EMBL/GenBank/DDBJ whole genome shotgun (WGS) entry which is preliminary data.</text>
</comment>
<evidence type="ECO:0000313" key="1">
    <source>
        <dbReference type="EMBL" id="HHS30333.1"/>
    </source>
</evidence>
<dbReference type="EMBL" id="DTGR01000182">
    <property type="protein sequence ID" value="HHS30333.1"/>
    <property type="molecule type" value="Genomic_DNA"/>
</dbReference>
<sequence>MRTHLHAYARRTYAQAFRAGTGLERYLPPHPAWTPPMRFLIVRPALCLRLPSDSALRWTPLPSG</sequence>
<organism evidence="1">
    <name type="scientific">Desulfobacca acetoxidans</name>
    <dbReference type="NCBI Taxonomy" id="60893"/>
    <lineage>
        <taxon>Bacteria</taxon>
        <taxon>Pseudomonadati</taxon>
        <taxon>Thermodesulfobacteriota</taxon>
        <taxon>Desulfobaccia</taxon>
        <taxon>Desulfobaccales</taxon>
        <taxon>Desulfobaccaceae</taxon>
        <taxon>Desulfobacca</taxon>
    </lineage>
</organism>
<proteinExistence type="predicted"/>
<reference evidence="1" key="1">
    <citation type="journal article" date="2020" name="mSystems">
        <title>Genome- and Community-Level Interaction Insights into Carbon Utilization and Element Cycling Functions of Hydrothermarchaeota in Hydrothermal Sediment.</title>
        <authorList>
            <person name="Zhou Z."/>
            <person name="Liu Y."/>
            <person name="Xu W."/>
            <person name="Pan J."/>
            <person name="Luo Z.H."/>
            <person name="Li M."/>
        </authorList>
    </citation>
    <scope>NUCLEOTIDE SEQUENCE [LARGE SCALE GENOMIC DNA]</scope>
    <source>
        <strain evidence="1">SpSt-767</strain>
    </source>
</reference>
<dbReference type="AlphaFoldDB" id="A0A7V6A5D4"/>